<keyword evidence="5" id="KW-1185">Reference proteome</keyword>
<comment type="similarity">
    <text evidence="1 4">Belongs to the plant dirigent protein family.</text>
</comment>
<feature type="chain" id="PRO_5045013024" description="Dirigent protein" evidence="4">
    <location>
        <begin position="27"/>
        <end position="200"/>
    </location>
</feature>
<proteinExistence type="inferred from homology"/>
<comment type="function">
    <text evidence="4">Dirigent proteins impart stereoselectivity on the phenoxy radical-coupling reaction, yielding optically active lignans from two molecules of coniferyl alcohol in the biosynthesis of lignans, flavonolignans, and alkaloids and thus plays a central role in plant secondary metabolism.</text>
</comment>
<sequence length="200" mass="21541">MAKLGLIAMGAVALALVATAATLARAKSDDPEKVNAWFRGLSQPLSHAKHKTTHLHFYLHDTLSGKSPTVVRAAEAAMTKTSPTLFGAVNILDDPLTEGPELASPLVGWAQWFYALTGLKSMALLMYMNLVFTSLDHNGSTLSMLGRNPPFEFQTYQEMPIVGGTGVFQLASGIATAKTYFFNSTTGDAVVEYNVISVHY</sequence>
<keyword evidence="3 4" id="KW-0964">Secreted</keyword>
<protein>
    <recommendedName>
        <fullName evidence="4">Dirigent protein</fullName>
    </recommendedName>
</protein>
<dbReference type="Proteomes" id="UP000827889">
    <property type="component" value="Chromosome 11"/>
</dbReference>
<dbReference type="AlphaFoldDB" id="A0A8B8NLI2"/>
<reference evidence="6" key="1">
    <citation type="submission" date="2025-08" db="UniProtKB">
        <authorList>
            <consortium name="RefSeq"/>
        </authorList>
    </citation>
    <scope>IDENTIFICATION</scope>
    <source>
        <tissue evidence="6">Leaf</tissue>
    </source>
</reference>
<dbReference type="Pfam" id="PF03018">
    <property type="entry name" value="Dirigent"/>
    <property type="match status" value="1"/>
</dbReference>
<name>A0A8B8NLI2_9MYRT</name>
<dbReference type="GO" id="GO:0009699">
    <property type="term" value="P:phenylpropanoid biosynthetic process"/>
    <property type="evidence" value="ECO:0007669"/>
    <property type="project" value="UniProtKB-ARBA"/>
</dbReference>
<dbReference type="Gene3D" id="2.40.480.10">
    <property type="entry name" value="Allene oxide cyclase-like"/>
    <property type="match status" value="1"/>
</dbReference>
<evidence type="ECO:0000313" key="6">
    <source>
        <dbReference type="RefSeq" id="XP_030522994.2"/>
    </source>
</evidence>
<dbReference type="GeneID" id="115735734"/>
<dbReference type="GO" id="GO:0048046">
    <property type="term" value="C:apoplast"/>
    <property type="evidence" value="ECO:0007669"/>
    <property type="project" value="UniProtKB-SubCell"/>
</dbReference>
<keyword evidence="4" id="KW-0052">Apoplast</keyword>
<gene>
    <name evidence="6" type="primary">LOC115735734</name>
</gene>
<feature type="signal peptide" evidence="4">
    <location>
        <begin position="1"/>
        <end position="26"/>
    </location>
</feature>
<accession>A0A8B8NLI2</accession>
<dbReference type="PANTHER" id="PTHR21495">
    <property type="entry name" value="NUCLEOPORIN-RELATED"/>
    <property type="match status" value="1"/>
</dbReference>
<evidence type="ECO:0000313" key="5">
    <source>
        <dbReference type="Proteomes" id="UP000827889"/>
    </source>
</evidence>
<dbReference type="KEGG" id="rarg:115735734"/>
<evidence type="ECO:0000256" key="4">
    <source>
        <dbReference type="RuleBase" id="RU363099"/>
    </source>
</evidence>
<dbReference type="InterPro" id="IPR004265">
    <property type="entry name" value="Dirigent"/>
</dbReference>
<comment type="subunit">
    <text evidence="2 4">Homodimer.</text>
</comment>
<dbReference type="InterPro" id="IPR044859">
    <property type="entry name" value="Allene_oxi_cyc_Dirigent"/>
</dbReference>
<keyword evidence="4" id="KW-0732">Signal</keyword>
<evidence type="ECO:0000256" key="2">
    <source>
        <dbReference type="ARBA" id="ARBA00011738"/>
    </source>
</evidence>
<comment type="subcellular location">
    <subcellularLocation>
        <location evidence="4">Secreted</location>
        <location evidence="4">Extracellular space</location>
        <location evidence="4">Apoplast</location>
    </subcellularLocation>
</comment>
<evidence type="ECO:0000256" key="1">
    <source>
        <dbReference type="ARBA" id="ARBA00010746"/>
    </source>
</evidence>
<dbReference type="RefSeq" id="XP_030522994.2">
    <property type="nucleotide sequence ID" value="XM_030667134.2"/>
</dbReference>
<evidence type="ECO:0000256" key="3">
    <source>
        <dbReference type="ARBA" id="ARBA00022525"/>
    </source>
</evidence>
<organism evidence="5 6">
    <name type="scientific">Rhodamnia argentea</name>
    <dbReference type="NCBI Taxonomy" id="178133"/>
    <lineage>
        <taxon>Eukaryota</taxon>
        <taxon>Viridiplantae</taxon>
        <taxon>Streptophyta</taxon>
        <taxon>Embryophyta</taxon>
        <taxon>Tracheophyta</taxon>
        <taxon>Spermatophyta</taxon>
        <taxon>Magnoliopsida</taxon>
        <taxon>eudicotyledons</taxon>
        <taxon>Gunneridae</taxon>
        <taxon>Pentapetalae</taxon>
        <taxon>rosids</taxon>
        <taxon>malvids</taxon>
        <taxon>Myrtales</taxon>
        <taxon>Myrtaceae</taxon>
        <taxon>Myrtoideae</taxon>
        <taxon>Myrteae</taxon>
        <taxon>Australasian group</taxon>
        <taxon>Rhodamnia</taxon>
    </lineage>
</organism>